<dbReference type="Proteomes" id="UP000184513">
    <property type="component" value="Unassembled WGS sequence"/>
</dbReference>
<dbReference type="AlphaFoldDB" id="A0A1M7IVK9"/>
<evidence type="ECO:0000313" key="2">
    <source>
        <dbReference type="EMBL" id="SHM44725.1"/>
    </source>
</evidence>
<evidence type="ECO:0000313" key="3">
    <source>
        <dbReference type="Proteomes" id="UP000184513"/>
    </source>
</evidence>
<sequence length="250" mass="28303">MKNTVLLICILFYALNVCSQTEQSNKTQIAGKAGITNNGISFIPNFSLEQPAAIFNLLLEKGRFSFEPELTFSLEEGRPWYQVYWLRYKIIEGDKFKLRAGGHLGLNFAKIPDSTNNEIIKTERYLVGELVPTYQISDKIMVGMQYMISKGYDIGTNELQHFLALTANFSNIKLSKSMEFEISPQVFYLSSFDFGEGYYMASAFKLSKRNFPLSISSVMNKKISSSIAGKDFLWNVILTYSFGNGIISKP</sequence>
<accession>A0A1M7IVK9</accession>
<dbReference type="OrthoDB" id="650068at2"/>
<organism evidence="2 3">
    <name type="scientific">Cyclobacterium lianum</name>
    <dbReference type="NCBI Taxonomy" id="388280"/>
    <lineage>
        <taxon>Bacteria</taxon>
        <taxon>Pseudomonadati</taxon>
        <taxon>Bacteroidota</taxon>
        <taxon>Cytophagia</taxon>
        <taxon>Cytophagales</taxon>
        <taxon>Cyclobacteriaceae</taxon>
        <taxon>Cyclobacterium</taxon>
    </lineage>
</organism>
<name>A0A1M7IVK9_9BACT</name>
<gene>
    <name evidence="2" type="ORF">SAMN04488057_101481</name>
</gene>
<evidence type="ECO:0008006" key="4">
    <source>
        <dbReference type="Google" id="ProtNLM"/>
    </source>
</evidence>
<reference evidence="2 3" key="1">
    <citation type="submission" date="2016-11" db="EMBL/GenBank/DDBJ databases">
        <authorList>
            <person name="Jaros S."/>
            <person name="Januszkiewicz K."/>
            <person name="Wedrychowicz H."/>
        </authorList>
    </citation>
    <scope>NUCLEOTIDE SEQUENCE [LARGE SCALE GENOMIC DNA]</scope>
    <source>
        <strain evidence="2 3">CGMCC 1.6102</strain>
    </source>
</reference>
<evidence type="ECO:0000256" key="1">
    <source>
        <dbReference type="SAM" id="SignalP"/>
    </source>
</evidence>
<proteinExistence type="predicted"/>
<dbReference type="RefSeq" id="WP_073091272.1">
    <property type="nucleotide sequence ID" value="NZ_FRCY01000001.1"/>
</dbReference>
<keyword evidence="3" id="KW-1185">Reference proteome</keyword>
<protein>
    <recommendedName>
        <fullName evidence="4">Outer membrane protein beta-barrel domain-containing protein</fullName>
    </recommendedName>
</protein>
<feature type="chain" id="PRO_5009927034" description="Outer membrane protein beta-barrel domain-containing protein" evidence="1">
    <location>
        <begin position="20"/>
        <end position="250"/>
    </location>
</feature>
<dbReference type="STRING" id="388280.SAMN04488057_101481"/>
<feature type="signal peptide" evidence="1">
    <location>
        <begin position="1"/>
        <end position="19"/>
    </location>
</feature>
<dbReference type="EMBL" id="FRCY01000001">
    <property type="protein sequence ID" value="SHM44725.1"/>
    <property type="molecule type" value="Genomic_DNA"/>
</dbReference>
<keyword evidence="1" id="KW-0732">Signal</keyword>